<dbReference type="Pfam" id="PF07940">
    <property type="entry name" value="Hepar_II_III_C"/>
    <property type="match status" value="1"/>
</dbReference>
<keyword evidence="4" id="KW-0456">Lyase</keyword>
<dbReference type="Gene3D" id="2.70.98.70">
    <property type="match status" value="1"/>
</dbReference>
<organism evidence="7 8">
    <name type="scientific">Salinisphaera orenii MK-B5</name>
    <dbReference type="NCBI Taxonomy" id="856730"/>
    <lineage>
        <taxon>Bacteria</taxon>
        <taxon>Pseudomonadati</taxon>
        <taxon>Pseudomonadota</taxon>
        <taxon>Gammaproteobacteria</taxon>
        <taxon>Salinisphaerales</taxon>
        <taxon>Salinisphaeraceae</taxon>
        <taxon>Salinisphaera</taxon>
    </lineage>
</organism>
<evidence type="ECO:0000313" key="7">
    <source>
        <dbReference type="EMBL" id="ROO26379.1"/>
    </source>
</evidence>
<comment type="caution">
    <text evidence="7">The sequence shown here is derived from an EMBL/GenBank/DDBJ whole genome shotgun (WGS) entry which is preliminary data.</text>
</comment>
<feature type="domain" description="Heparinase II/III-like C-terminal" evidence="5">
    <location>
        <begin position="124"/>
        <end position="353"/>
    </location>
</feature>
<comment type="subcellular location">
    <subcellularLocation>
        <location evidence="1">Periplasm</location>
    </subcellularLocation>
</comment>
<dbReference type="Proteomes" id="UP000283993">
    <property type="component" value="Unassembled WGS sequence"/>
</dbReference>
<dbReference type="Gene3D" id="1.50.10.100">
    <property type="entry name" value="Chondroitin AC/alginate lyase"/>
    <property type="match status" value="1"/>
</dbReference>
<reference evidence="7 8" key="1">
    <citation type="submission" date="2013-10" db="EMBL/GenBank/DDBJ databases">
        <title>Salinisphaera orenii MK-B5 Genome Sequencing.</title>
        <authorList>
            <person name="Lai Q."/>
            <person name="Li C."/>
            <person name="Shao Z."/>
        </authorList>
    </citation>
    <scope>NUCLEOTIDE SEQUENCE [LARGE SCALE GENOMIC DNA]</scope>
    <source>
        <strain evidence="7 8">MK-B5</strain>
    </source>
</reference>
<dbReference type="InterPro" id="IPR031680">
    <property type="entry name" value="Hepar_II_III_N"/>
</dbReference>
<keyword evidence="2" id="KW-0732">Signal</keyword>
<dbReference type="PANTHER" id="PTHR39210:SF1">
    <property type="entry name" value="HEPARIN-SULFATE LYASE"/>
    <property type="match status" value="1"/>
</dbReference>
<dbReference type="GO" id="GO:0042597">
    <property type="term" value="C:periplasmic space"/>
    <property type="evidence" value="ECO:0007669"/>
    <property type="project" value="UniProtKB-SubCell"/>
</dbReference>
<evidence type="ECO:0000259" key="6">
    <source>
        <dbReference type="Pfam" id="PF16889"/>
    </source>
</evidence>
<evidence type="ECO:0000313" key="8">
    <source>
        <dbReference type="Proteomes" id="UP000283993"/>
    </source>
</evidence>
<dbReference type="GO" id="GO:0016829">
    <property type="term" value="F:lyase activity"/>
    <property type="evidence" value="ECO:0007669"/>
    <property type="project" value="UniProtKB-KW"/>
</dbReference>
<evidence type="ECO:0000259" key="5">
    <source>
        <dbReference type="Pfam" id="PF07940"/>
    </source>
</evidence>
<dbReference type="InterPro" id="IPR008929">
    <property type="entry name" value="Chondroitin_lyas"/>
</dbReference>
<feature type="domain" description="Heparin-sulfate lyase N-terminal" evidence="6">
    <location>
        <begin position="2"/>
        <end position="99"/>
    </location>
</feature>
<dbReference type="AlphaFoldDB" id="A0A423PLC4"/>
<gene>
    <name evidence="7" type="ORF">SAOR_10505</name>
</gene>
<evidence type="ECO:0000256" key="4">
    <source>
        <dbReference type="ARBA" id="ARBA00023239"/>
    </source>
</evidence>
<dbReference type="PANTHER" id="PTHR39210">
    <property type="entry name" value="HEPARIN-SULFATE LYASE"/>
    <property type="match status" value="1"/>
</dbReference>
<evidence type="ECO:0000256" key="2">
    <source>
        <dbReference type="ARBA" id="ARBA00022729"/>
    </source>
</evidence>
<keyword evidence="3" id="KW-0574">Periplasm</keyword>
<dbReference type="InterPro" id="IPR012480">
    <property type="entry name" value="Hepar_II_III_C"/>
</dbReference>
<dbReference type="EMBL" id="AYKH01000022">
    <property type="protein sequence ID" value="ROO26379.1"/>
    <property type="molecule type" value="Genomic_DNA"/>
</dbReference>
<proteinExistence type="predicted"/>
<evidence type="ECO:0000256" key="1">
    <source>
        <dbReference type="ARBA" id="ARBA00004418"/>
    </source>
</evidence>
<dbReference type="Pfam" id="PF16889">
    <property type="entry name" value="Hepar_II_III_N"/>
    <property type="match status" value="1"/>
</dbReference>
<sequence>MIFAGLYFQGEEAETWLRKGVAILERELSEQVLEDGGHFERSPMYHLIVLEDCVDLINIFNAFAIDRPASLNAAATAMMQWAAVMQHPDGGIPFFNDATFGIAPEPAAIVDYGARLGIPLAKARPQPVEALCSSGYVRLSDQQAAVFFDAGPVGPDYLPGHAHADTLSVEASFGGQRVLVNSGTSVYGRGAEREWQRSTAAHNTCTVDGMDSSEVWSGFRVARRARVHDLDVSMERGGARAWHDGFTRLRGRPRHSRDVWLRDSVLAVEDRVTGRGRHTVVGRWYLHPSVEVVSVARSADKRVLVRLRLEVGFLMLTITGADFVRVLDANFYPCFGVSEPSRSLVYEYHGELPARLSTRAELEY</sequence>
<dbReference type="SUPFAM" id="SSF48230">
    <property type="entry name" value="Chondroitin AC/alginate lyase"/>
    <property type="match status" value="1"/>
</dbReference>
<name>A0A423PLC4_9GAMM</name>
<accession>A0A423PLC4</accession>
<keyword evidence="8" id="KW-1185">Reference proteome</keyword>
<evidence type="ECO:0000256" key="3">
    <source>
        <dbReference type="ARBA" id="ARBA00022764"/>
    </source>
</evidence>
<protein>
    <submittedName>
        <fullName evidence="7">Uncharacterized protein</fullName>
    </submittedName>
</protein>